<dbReference type="EnsemblPlants" id="OGLUM01G17150.1">
    <property type="protein sequence ID" value="OGLUM01G17150.1"/>
    <property type="gene ID" value="OGLUM01G17150"/>
</dbReference>
<dbReference type="Proteomes" id="UP000026961">
    <property type="component" value="Chromosome 1"/>
</dbReference>
<protein>
    <submittedName>
        <fullName evidence="2">Uncharacterized protein</fullName>
    </submittedName>
</protein>
<reference evidence="2" key="1">
    <citation type="submission" date="2013-08" db="EMBL/GenBank/DDBJ databases">
        <title>Oryza genome evolution.</title>
        <authorList>
            <person name="Wing R.A."/>
            <person name="Panaud O."/>
            <person name="Oliveira A.C."/>
        </authorList>
    </citation>
    <scope>NUCLEOTIDE SEQUENCE</scope>
</reference>
<reference evidence="2" key="2">
    <citation type="submission" date="2015-04" db="UniProtKB">
        <authorList>
            <consortium name="EnsemblPlants"/>
        </authorList>
    </citation>
    <scope>IDENTIFICATION</scope>
</reference>
<accession>A0A0D9Y8A3</accession>
<dbReference type="STRING" id="40148.A0A0D9Y8A3"/>
<dbReference type="eggNOG" id="KOG1987">
    <property type="taxonomic scope" value="Eukaryota"/>
</dbReference>
<sequence length="133" mass="14455">MAGSTNTVVQTISVTAAATGVHDFRFVRLFPHQGDRRRRGLLPVRGLLRRRPQLGNPLLPQVPNRDSSRVSLYPVLLSRPADDDGRVHASFACTLLDKSGKPASPESKDTADNAAVIKSVNDTGRHPHSGQRT</sequence>
<proteinExistence type="predicted"/>
<evidence type="ECO:0000313" key="3">
    <source>
        <dbReference type="Proteomes" id="UP000026961"/>
    </source>
</evidence>
<name>A0A0D9Y8A3_9ORYZ</name>
<dbReference type="AlphaFoldDB" id="A0A0D9Y8A3"/>
<dbReference type="Gramene" id="OGLUM01G17150.1">
    <property type="protein sequence ID" value="OGLUM01G17150.1"/>
    <property type="gene ID" value="OGLUM01G17150"/>
</dbReference>
<evidence type="ECO:0000313" key="2">
    <source>
        <dbReference type="EnsemblPlants" id="OGLUM01G17150.1"/>
    </source>
</evidence>
<dbReference type="HOGENOM" id="CLU_1909907_0_0_1"/>
<feature type="region of interest" description="Disordered" evidence="1">
    <location>
        <begin position="97"/>
        <end position="133"/>
    </location>
</feature>
<evidence type="ECO:0000256" key="1">
    <source>
        <dbReference type="SAM" id="MobiDB-lite"/>
    </source>
</evidence>
<reference evidence="2" key="3">
    <citation type="submission" date="2018-05" db="EMBL/GenBank/DDBJ databases">
        <title>OgluRS3 (Oryza glumaepatula Reference Sequence Version 3).</title>
        <authorList>
            <person name="Zhang J."/>
            <person name="Kudrna D."/>
            <person name="Lee S."/>
            <person name="Talag J."/>
            <person name="Welchert J."/>
            <person name="Wing R.A."/>
        </authorList>
    </citation>
    <scope>NUCLEOTIDE SEQUENCE [LARGE SCALE GENOMIC DNA]</scope>
</reference>
<organism evidence="2">
    <name type="scientific">Oryza glumipatula</name>
    <dbReference type="NCBI Taxonomy" id="40148"/>
    <lineage>
        <taxon>Eukaryota</taxon>
        <taxon>Viridiplantae</taxon>
        <taxon>Streptophyta</taxon>
        <taxon>Embryophyta</taxon>
        <taxon>Tracheophyta</taxon>
        <taxon>Spermatophyta</taxon>
        <taxon>Magnoliopsida</taxon>
        <taxon>Liliopsida</taxon>
        <taxon>Poales</taxon>
        <taxon>Poaceae</taxon>
        <taxon>BOP clade</taxon>
        <taxon>Oryzoideae</taxon>
        <taxon>Oryzeae</taxon>
        <taxon>Oryzinae</taxon>
        <taxon>Oryza</taxon>
    </lineage>
</organism>
<keyword evidence="3" id="KW-1185">Reference proteome</keyword>